<dbReference type="EMBL" id="JAGTXO010000013">
    <property type="protein sequence ID" value="KAG8464477.1"/>
    <property type="molecule type" value="Genomic_DNA"/>
</dbReference>
<keyword evidence="2" id="KW-1133">Transmembrane helix</keyword>
<feature type="region of interest" description="Disordered" evidence="1">
    <location>
        <begin position="505"/>
        <end position="541"/>
    </location>
</feature>
<comment type="caution">
    <text evidence="3">The sequence shown here is derived from an EMBL/GenBank/DDBJ whole genome shotgun (WGS) entry which is preliminary data.</text>
</comment>
<sequence>MRPAEERGDEVWLNAHGLAFGLLCFVIGLLVGELRRSSPALEARVRAPVLAPGAARGACAPCACGDAPRTRRPLAVPAFDTASARPRSTVACARRVPVRIAEAMSREARAALRTEPCNCTVLVHQHVRKCAGVALRSMFDAHKAALGQRNAPFWCPSSLDAFASRWAEGPSPPPDAPTLHVWEKHCGTHALAPIARSVSALAAPTGALRGCQLFSLSVLREPVRLLESDFYFFVNDDDHVNVSLLEFAELNPEAMLFEGTAANLGVPLPAPGPSAPAQLRALHARLLHARSDLAARRRDPAAREAKRAWLTGRAVGDRIEHAQIAPKLDGGPWARDRELALDALRVRASYLRALRAAGRIDCAQIAARVVTQLARIFDVVGVSERLAETVLLVADEVGLRALPPIGAMNSHGHPTLSEGSSAYGRIASLNECSLRVYDTVRAAFDARVAALGKPFAARAAAVRAEIDARRGCGQLFPVIKYATINASPKQLAAGVPDGRACEQLVPRHHRPPRAGASKRQRGPTQASAARRARPGHAVARQ</sequence>
<dbReference type="Proteomes" id="UP000751190">
    <property type="component" value="Unassembled WGS sequence"/>
</dbReference>
<feature type="transmembrane region" description="Helical" evidence="2">
    <location>
        <begin position="12"/>
        <end position="31"/>
    </location>
</feature>
<evidence type="ECO:0000313" key="4">
    <source>
        <dbReference type="Proteomes" id="UP000751190"/>
    </source>
</evidence>
<keyword evidence="2" id="KW-0812">Transmembrane</keyword>
<evidence type="ECO:0000313" key="3">
    <source>
        <dbReference type="EMBL" id="KAG8464477.1"/>
    </source>
</evidence>
<protein>
    <recommendedName>
        <fullName evidence="5">Sulfotransferase</fullName>
    </recommendedName>
</protein>
<name>A0A8J5XMI0_DIALT</name>
<evidence type="ECO:0000256" key="2">
    <source>
        <dbReference type="SAM" id="Phobius"/>
    </source>
</evidence>
<keyword evidence="2" id="KW-0472">Membrane</keyword>
<accession>A0A8J5XMI0</accession>
<evidence type="ECO:0000256" key="1">
    <source>
        <dbReference type="SAM" id="MobiDB-lite"/>
    </source>
</evidence>
<feature type="compositionally biased region" description="Basic residues" evidence="1">
    <location>
        <begin position="506"/>
        <end position="521"/>
    </location>
</feature>
<gene>
    <name evidence="3" type="ORF">KFE25_003540</name>
</gene>
<keyword evidence="4" id="KW-1185">Reference proteome</keyword>
<evidence type="ECO:0008006" key="5">
    <source>
        <dbReference type="Google" id="ProtNLM"/>
    </source>
</evidence>
<proteinExistence type="predicted"/>
<organism evidence="3 4">
    <name type="scientific">Diacronema lutheri</name>
    <name type="common">Unicellular marine alga</name>
    <name type="synonym">Monochrysis lutheri</name>
    <dbReference type="NCBI Taxonomy" id="2081491"/>
    <lineage>
        <taxon>Eukaryota</taxon>
        <taxon>Haptista</taxon>
        <taxon>Haptophyta</taxon>
        <taxon>Pavlovophyceae</taxon>
        <taxon>Pavlovales</taxon>
        <taxon>Pavlovaceae</taxon>
        <taxon>Diacronema</taxon>
    </lineage>
</organism>
<dbReference type="AlphaFoldDB" id="A0A8J5XMI0"/>
<reference evidence="3" key="1">
    <citation type="submission" date="2021-05" db="EMBL/GenBank/DDBJ databases">
        <title>The genome of the haptophyte Pavlova lutheri (Diacronema luteri, Pavlovales) - a model for lipid biosynthesis in eukaryotic algae.</title>
        <authorList>
            <person name="Hulatt C.J."/>
            <person name="Posewitz M.C."/>
        </authorList>
    </citation>
    <scope>NUCLEOTIDE SEQUENCE</scope>
    <source>
        <strain evidence="3">NIVA-4/92</strain>
    </source>
</reference>